<dbReference type="SUPFAM" id="SSF53187">
    <property type="entry name" value="Zn-dependent exopeptidases"/>
    <property type="match status" value="1"/>
</dbReference>
<name>A0A5D3WK34_9BACT</name>
<dbReference type="InterPro" id="IPR010162">
    <property type="entry name" value="PepT-like"/>
</dbReference>
<dbReference type="Gene3D" id="3.30.70.360">
    <property type="match status" value="1"/>
</dbReference>
<evidence type="ECO:0000256" key="1">
    <source>
        <dbReference type="ARBA" id="ARBA00001947"/>
    </source>
</evidence>
<dbReference type="InterPro" id="IPR008007">
    <property type="entry name" value="Peptidase_M42"/>
</dbReference>
<keyword evidence="9" id="KW-1185">Reference proteome</keyword>
<evidence type="ECO:0000256" key="4">
    <source>
        <dbReference type="ARBA" id="ARBA00022833"/>
    </source>
</evidence>
<dbReference type="EMBL" id="VNIB01000005">
    <property type="protein sequence ID" value="TYO98714.1"/>
    <property type="molecule type" value="Genomic_DNA"/>
</dbReference>
<dbReference type="NCBIfam" id="TIGR01883">
    <property type="entry name" value="PepT-like"/>
    <property type="match status" value="1"/>
</dbReference>
<keyword evidence="2 6" id="KW-0479">Metal-binding</keyword>
<evidence type="ECO:0000256" key="3">
    <source>
        <dbReference type="ARBA" id="ARBA00022801"/>
    </source>
</evidence>
<evidence type="ECO:0000313" key="9">
    <source>
        <dbReference type="Proteomes" id="UP000324159"/>
    </source>
</evidence>
<dbReference type="Pfam" id="PF01546">
    <property type="entry name" value="Peptidase_M20"/>
    <property type="match status" value="1"/>
</dbReference>
<dbReference type="GO" id="GO:0004177">
    <property type="term" value="F:aminopeptidase activity"/>
    <property type="evidence" value="ECO:0007669"/>
    <property type="project" value="UniProtKB-UniRule"/>
</dbReference>
<dbReference type="AlphaFoldDB" id="A0A5D3WK34"/>
<dbReference type="InterPro" id="IPR011650">
    <property type="entry name" value="Peptidase_M20_dimer"/>
</dbReference>
<dbReference type="SUPFAM" id="SSF55031">
    <property type="entry name" value="Bacterial exopeptidase dimerisation domain"/>
    <property type="match status" value="1"/>
</dbReference>
<proteinExistence type="inferred from homology"/>
<sequence length="378" mass="40285">MRVNQQAIIEEFARQAAIASPSKREGAMAAYLTERFRRLGGEVSMDDAGERVGGEVGNLLVRLPGTRAGEPLLLSVHMDTVSPCEGVEPVLVDGVFRSAGETVLGADDKAGIVELIEALETVRRLGIGHPPLEIVITVCEEIGLAGAKHFDVSRLTARRGYAFDTNGVDRLIHRAPGSNRLRITIDGREAHAGIAPEKGLSAIEVAARAIAAMPLGRIDEETTANIGTIEGGIARNIVPRTVRMEGEARSHSSRRLEEQTRAMLEAVERAADATSRQIDGERVRARIEADVWLDYPIMHVPVEAEVIRLAAGAAAGLGRSLEVGTAGGGSDANIFNQAGIETVILGTGMERVHTVDEQVRVADMAAVAELLVEILARA</sequence>
<comment type="cofactor">
    <cofactor evidence="6">
        <name>a divalent metal cation</name>
        <dbReference type="ChEBI" id="CHEBI:60240"/>
    </cofactor>
    <text evidence="6">Binds 2 divalent metal cations per subunit.</text>
</comment>
<comment type="cofactor">
    <cofactor evidence="1">
        <name>Zn(2+)</name>
        <dbReference type="ChEBI" id="CHEBI:29105"/>
    </cofactor>
</comment>
<organism evidence="8 9">
    <name type="scientific">Geothermobacter ehrlichii</name>
    <dbReference type="NCBI Taxonomy" id="213224"/>
    <lineage>
        <taxon>Bacteria</taxon>
        <taxon>Pseudomonadati</taxon>
        <taxon>Thermodesulfobacteriota</taxon>
        <taxon>Desulfuromonadia</taxon>
        <taxon>Desulfuromonadales</taxon>
        <taxon>Geothermobacteraceae</taxon>
        <taxon>Geothermobacter</taxon>
    </lineage>
</organism>
<dbReference type="PIRSF" id="PIRSF001123">
    <property type="entry name" value="PepA_GA"/>
    <property type="match status" value="1"/>
</dbReference>
<dbReference type="GO" id="GO:0046872">
    <property type="term" value="F:metal ion binding"/>
    <property type="evidence" value="ECO:0007669"/>
    <property type="project" value="UniProtKB-UniRule"/>
</dbReference>
<keyword evidence="8" id="KW-0031">Aminopeptidase</keyword>
<accession>A0A5D3WK34</accession>
<feature type="binding site" evidence="6">
    <location>
        <position position="353"/>
    </location>
    <ligand>
        <name>Zn(2+)</name>
        <dbReference type="ChEBI" id="CHEBI:29105"/>
        <label>2</label>
    </ligand>
</feature>
<dbReference type="InterPro" id="IPR002933">
    <property type="entry name" value="Peptidase_M20"/>
</dbReference>
<evidence type="ECO:0000256" key="6">
    <source>
        <dbReference type="PIRSR" id="PIRSR001123-2"/>
    </source>
</evidence>
<dbReference type="PANTHER" id="PTHR42994:SF2">
    <property type="entry name" value="PEPTIDASE"/>
    <property type="match status" value="1"/>
</dbReference>
<dbReference type="InterPro" id="IPR036264">
    <property type="entry name" value="Bact_exopeptidase_dim_dom"/>
</dbReference>
<dbReference type="PANTHER" id="PTHR42994">
    <property type="entry name" value="PEPTIDASE T"/>
    <property type="match status" value="1"/>
</dbReference>
<dbReference type="RefSeq" id="WP_148895654.1">
    <property type="nucleotide sequence ID" value="NZ_VNIB01000005.1"/>
</dbReference>
<evidence type="ECO:0000256" key="2">
    <source>
        <dbReference type="ARBA" id="ARBA00022723"/>
    </source>
</evidence>
<keyword evidence="8" id="KW-0645">Protease</keyword>
<feature type="domain" description="Peptidase M20 dimerisation" evidence="7">
    <location>
        <begin position="177"/>
        <end position="271"/>
    </location>
</feature>
<gene>
    <name evidence="8" type="ORF">EDC39_10576</name>
</gene>
<protein>
    <submittedName>
        <fullName evidence="8">Tripeptide aminopeptidase</fullName>
    </submittedName>
</protein>
<keyword evidence="3" id="KW-0378">Hydrolase</keyword>
<dbReference type="Proteomes" id="UP000324159">
    <property type="component" value="Unassembled WGS sequence"/>
</dbReference>
<evidence type="ECO:0000313" key="8">
    <source>
        <dbReference type="EMBL" id="TYO98714.1"/>
    </source>
</evidence>
<dbReference type="Gene3D" id="3.40.630.10">
    <property type="entry name" value="Zn peptidases"/>
    <property type="match status" value="1"/>
</dbReference>
<dbReference type="OrthoDB" id="9809784at2"/>
<comment type="similarity">
    <text evidence="5">Belongs to the peptidase M42 family.</text>
</comment>
<evidence type="ECO:0000256" key="5">
    <source>
        <dbReference type="PIRNR" id="PIRNR001123"/>
    </source>
</evidence>
<dbReference type="Pfam" id="PF07687">
    <property type="entry name" value="M20_dimer"/>
    <property type="match status" value="1"/>
</dbReference>
<reference evidence="8 9" key="1">
    <citation type="submission" date="2019-07" db="EMBL/GenBank/DDBJ databases">
        <title>Genomic Encyclopedia of Type Strains, Phase IV (KMG-IV): sequencing the most valuable type-strain genomes for metagenomic binning, comparative biology and taxonomic classification.</title>
        <authorList>
            <person name="Goeker M."/>
        </authorList>
    </citation>
    <scope>NUCLEOTIDE SEQUENCE [LARGE SCALE GENOMIC DNA]</scope>
    <source>
        <strain evidence="8 9">SS015</strain>
    </source>
</reference>
<keyword evidence="4" id="KW-0862">Zinc</keyword>
<comment type="caution">
    <text evidence="8">The sequence shown here is derived from an EMBL/GenBank/DDBJ whole genome shotgun (WGS) entry which is preliminary data.</text>
</comment>
<evidence type="ECO:0000259" key="7">
    <source>
        <dbReference type="Pfam" id="PF07687"/>
    </source>
</evidence>